<sequence>MRQLSLDTLRTFVTIIQQGGFAKAGDILGRSQPAISLQIKKLEEQLDKRLFEKKGQRYIPTSDGNWLYSQAQRMLALNDEVFVHMSDAGLRGRIRLGIPSEFASLLLPSLIGEFALQYPDVSLDVTSALSRNLLEEANRDKYDLVLALVEDKNVAQAQHWVSDQLVWVGDANHLPTSKQVDLVLAADGCVYRSRVISRLKQQTVPWRIAYTNSDLGGLTVAMQQGLGITALAKRSVPENLQILRHKHLPALGYIHIGLFQRQQNAPSLQQAALDTLTAFLARRLMGD</sequence>
<dbReference type="EMBL" id="RPOK01000001">
    <property type="protein sequence ID" value="RPJ67993.1"/>
    <property type="molecule type" value="Genomic_DNA"/>
</dbReference>
<evidence type="ECO:0000256" key="1">
    <source>
        <dbReference type="ARBA" id="ARBA00009437"/>
    </source>
</evidence>
<dbReference type="PROSITE" id="PS50931">
    <property type="entry name" value="HTH_LYSR"/>
    <property type="match status" value="1"/>
</dbReference>
<dbReference type="Gene3D" id="1.10.10.10">
    <property type="entry name" value="Winged helix-like DNA-binding domain superfamily/Winged helix DNA-binding domain"/>
    <property type="match status" value="1"/>
</dbReference>
<dbReference type="OrthoDB" id="5723059at2"/>
<feature type="domain" description="HTH lysR-type" evidence="5">
    <location>
        <begin position="4"/>
        <end position="61"/>
    </location>
</feature>
<dbReference type="SUPFAM" id="SSF46785">
    <property type="entry name" value="Winged helix' DNA-binding domain"/>
    <property type="match status" value="1"/>
</dbReference>
<evidence type="ECO:0000256" key="4">
    <source>
        <dbReference type="ARBA" id="ARBA00023163"/>
    </source>
</evidence>
<dbReference type="InterPro" id="IPR005119">
    <property type="entry name" value="LysR_subst-bd"/>
</dbReference>
<dbReference type="Gene3D" id="3.40.190.10">
    <property type="entry name" value="Periplasmic binding protein-like II"/>
    <property type="match status" value="2"/>
</dbReference>
<evidence type="ECO:0000256" key="2">
    <source>
        <dbReference type="ARBA" id="ARBA00023015"/>
    </source>
</evidence>
<keyword evidence="7" id="KW-1185">Reference proteome</keyword>
<comment type="caution">
    <text evidence="6">The sequence shown here is derived from an EMBL/GenBank/DDBJ whole genome shotgun (WGS) entry which is preliminary data.</text>
</comment>
<reference evidence="6 7" key="1">
    <citation type="submission" date="2018-11" db="EMBL/GenBank/DDBJ databases">
        <authorList>
            <person name="Ye M.-Q."/>
            <person name="Du Z.-J."/>
        </authorList>
    </citation>
    <scope>NUCLEOTIDE SEQUENCE [LARGE SCALE GENOMIC DNA]</scope>
    <source>
        <strain evidence="6 7">U0105</strain>
    </source>
</reference>
<dbReference type="PANTHER" id="PTHR30579:SF7">
    <property type="entry name" value="HTH-TYPE TRANSCRIPTIONAL REGULATOR LRHA-RELATED"/>
    <property type="match status" value="1"/>
</dbReference>
<dbReference type="InterPro" id="IPR036388">
    <property type="entry name" value="WH-like_DNA-bd_sf"/>
</dbReference>
<keyword evidence="3" id="KW-0238">DNA-binding</keyword>
<evidence type="ECO:0000256" key="3">
    <source>
        <dbReference type="ARBA" id="ARBA00023125"/>
    </source>
</evidence>
<dbReference type="Proteomes" id="UP000275281">
    <property type="component" value="Unassembled WGS sequence"/>
</dbReference>
<evidence type="ECO:0000259" key="5">
    <source>
        <dbReference type="PROSITE" id="PS50931"/>
    </source>
</evidence>
<evidence type="ECO:0000313" key="7">
    <source>
        <dbReference type="Proteomes" id="UP000275281"/>
    </source>
</evidence>
<dbReference type="PRINTS" id="PR00039">
    <property type="entry name" value="HTHLYSR"/>
</dbReference>
<dbReference type="PANTHER" id="PTHR30579">
    <property type="entry name" value="TRANSCRIPTIONAL REGULATOR"/>
    <property type="match status" value="1"/>
</dbReference>
<dbReference type="Pfam" id="PF00126">
    <property type="entry name" value="HTH_1"/>
    <property type="match status" value="1"/>
</dbReference>
<accession>A0A3N5Y4E7</accession>
<evidence type="ECO:0000313" key="6">
    <source>
        <dbReference type="EMBL" id="RPJ67993.1"/>
    </source>
</evidence>
<keyword evidence="4" id="KW-0804">Transcription</keyword>
<comment type="similarity">
    <text evidence="1">Belongs to the LysR transcriptional regulatory family.</text>
</comment>
<gene>
    <name evidence="6" type="ORF">DRW07_00840</name>
</gene>
<keyword evidence="2" id="KW-0805">Transcription regulation</keyword>
<dbReference type="RefSeq" id="WP_124025995.1">
    <property type="nucleotide sequence ID" value="NZ_JBHRSN010000005.1"/>
</dbReference>
<dbReference type="InterPro" id="IPR036390">
    <property type="entry name" value="WH_DNA-bd_sf"/>
</dbReference>
<dbReference type="GO" id="GO:0003677">
    <property type="term" value="F:DNA binding"/>
    <property type="evidence" value="ECO:0007669"/>
    <property type="project" value="UniProtKB-KW"/>
</dbReference>
<protein>
    <submittedName>
        <fullName evidence="6">LysR family transcriptional regulator</fullName>
    </submittedName>
</protein>
<dbReference type="AlphaFoldDB" id="A0A3N5Y4E7"/>
<proteinExistence type="inferred from homology"/>
<dbReference type="InterPro" id="IPR050176">
    <property type="entry name" value="LTTR"/>
</dbReference>
<dbReference type="GO" id="GO:0003700">
    <property type="term" value="F:DNA-binding transcription factor activity"/>
    <property type="evidence" value="ECO:0007669"/>
    <property type="project" value="InterPro"/>
</dbReference>
<name>A0A3N5Y4E7_9ALTE</name>
<dbReference type="SUPFAM" id="SSF53850">
    <property type="entry name" value="Periplasmic binding protein-like II"/>
    <property type="match status" value="1"/>
</dbReference>
<dbReference type="InterPro" id="IPR000847">
    <property type="entry name" value="LysR_HTH_N"/>
</dbReference>
<organism evidence="6 7">
    <name type="scientific">Alteromonas sediminis</name>
    <dbReference type="NCBI Taxonomy" id="2259342"/>
    <lineage>
        <taxon>Bacteria</taxon>
        <taxon>Pseudomonadati</taxon>
        <taxon>Pseudomonadota</taxon>
        <taxon>Gammaproteobacteria</taxon>
        <taxon>Alteromonadales</taxon>
        <taxon>Alteromonadaceae</taxon>
        <taxon>Alteromonas/Salinimonas group</taxon>
        <taxon>Alteromonas</taxon>
    </lineage>
</organism>
<dbReference type="Pfam" id="PF03466">
    <property type="entry name" value="LysR_substrate"/>
    <property type="match status" value="1"/>
</dbReference>